<reference evidence="2" key="1">
    <citation type="submission" date="2020-11" db="EMBL/GenBank/DDBJ databases">
        <authorList>
            <consortium name="DOE Joint Genome Institute"/>
            <person name="Ahrendt S."/>
            <person name="Riley R."/>
            <person name="Andreopoulos W."/>
            <person name="Labutti K."/>
            <person name="Pangilinan J."/>
            <person name="Ruiz-Duenas F.J."/>
            <person name="Barrasa J.M."/>
            <person name="Sanchez-Garcia M."/>
            <person name="Camarero S."/>
            <person name="Miyauchi S."/>
            <person name="Serrano A."/>
            <person name="Linde D."/>
            <person name="Babiker R."/>
            <person name="Drula E."/>
            <person name="Ayuso-Fernandez I."/>
            <person name="Pacheco R."/>
            <person name="Padilla G."/>
            <person name="Ferreira P."/>
            <person name="Barriuso J."/>
            <person name="Kellner H."/>
            <person name="Castanera R."/>
            <person name="Alfaro M."/>
            <person name="Ramirez L."/>
            <person name="Pisabarro A.G."/>
            <person name="Kuo A."/>
            <person name="Tritt A."/>
            <person name="Lipzen A."/>
            <person name="He G."/>
            <person name="Yan M."/>
            <person name="Ng V."/>
            <person name="Cullen D."/>
            <person name="Martin F."/>
            <person name="Rosso M.-N."/>
            <person name="Henrissat B."/>
            <person name="Hibbett D."/>
            <person name="Martinez A.T."/>
            <person name="Grigoriev I.V."/>
        </authorList>
    </citation>
    <scope>NUCLEOTIDE SEQUENCE</scope>
    <source>
        <strain evidence="2">ATCC 90797</strain>
    </source>
</reference>
<gene>
    <name evidence="2" type="ORF">BDN71DRAFT_1429462</name>
</gene>
<name>A0A9P6A2A5_PLEER</name>
<dbReference type="EMBL" id="MU154543">
    <property type="protein sequence ID" value="KAF9497518.1"/>
    <property type="molecule type" value="Genomic_DNA"/>
</dbReference>
<feature type="compositionally biased region" description="Low complexity" evidence="1">
    <location>
        <begin position="11"/>
        <end position="21"/>
    </location>
</feature>
<evidence type="ECO:0000313" key="3">
    <source>
        <dbReference type="Proteomes" id="UP000807025"/>
    </source>
</evidence>
<organism evidence="2 3">
    <name type="scientific">Pleurotus eryngii</name>
    <name type="common">Boletus of the steppes</name>
    <dbReference type="NCBI Taxonomy" id="5323"/>
    <lineage>
        <taxon>Eukaryota</taxon>
        <taxon>Fungi</taxon>
        <taxon>Dikarya</taxon>
        <taxon>Basidiomycota</taxon>
        <taxon>Agaricomycotina</taxon>
        <taxon>Agaricomycetes</taxon>
        <taxon>Agaricomycetidae</taxon>
        <taxon>Agaricales</taxon>
        <taxon>Pleurotineae</taxon>
        <taxon>Pleurotaceae</taxon>
        <taxon>Pleurotus</taxon>
    </lineage>
</organism>
<feature type="compositionally biased region" description="Gly residues" evidence="1">
    <location>
        <begin position="72"/>
        <end position="81"/>
    </location>
</feature>
<feature type="region of interest" description="Disordered" evidence="1">
    <location>
        <begin position="1"/>
        <end position="111"/>
    </location>
</feature>
<feature type="compositionally biased region" description="Pro residues" evidence="1">
    <location>
        <begin position="1"/>
        <end position="10"/>
    </location>
</feature>
<sequence length="179" mass="18965">MGGTQPPTPSNPQQSATSPAPLSDTTSPPHQGQVNNANHVDGTFNNAAEPQNPNNGGTHNGSTHGDHFAGPIHGGNVGGRGNNNAVYNSSAIYNDAAGGPPRRDINPRPSTQLQQLQAKIDDLNSKIEQIMDEMGLNKEQKLQRMVDELGATYRSLQREAARAQPPTDSEREVPANSCA</sequence>
<dbReference type="Proteomes" id="UP000807025">
    <property type="component" value="Unassembled WGS sequence"/>
</dbReference>
<accession>A0A9P6A2A5</accession>
<comment type="caution">
    <text evidence="2">The sequence shown here is derived from an EMBL/GenBank/DDBJ whole genome shotgun (WGS) entry which is preliminary data.</text>
</comment>
<feature type="compositionally biased region" description="Low complexity" evidence="1">
    <location>
        <begin position="52"/>
        <end position="63"/>
    </location>
</feature>
<keyword evidence="3" id="KW-1185">Reference proteome</keyword>
<evidence type="ECO:0000313" key="2">
    <source>
        <dbReference type="EMBL" id="KAF9497518.1"/>
    </source>
</evidence>
<proteinExistence type="predicted"/>
<dbReference type="OrthoDB" id="10521904at2759"/>
<feature type="compositionally biased region" description="Polar residues" evidence="1">
    <location>
        <begin position="23"/>
        <end position="51"/>
    </location>
</feature>
<dbReference type="AlphaFoldDB" id="A0A9P6A2A5"/>
<evidence type="ECO:0000256" key="1">
    <source>
        <dbReference type="SAM" id="MobiDB-lite"/>
    </source>
</evidence>
<feature type="region of interest" description="Disordered" evidence="1">
    <location>
        <begin position="156"/>
        <end position="179"/>
    </location>
</feature>
<protein>
    <submittedName>
        <fullName evidence="2">Uncharacterized protein</fullName>
    </submittedName>
</protein>